<dbReference type="VEuPathDB" id="FungiDB:FOZG_06681"/>
<dbReference type="PANTHER" id="PTHR12787:SF0">
    <property type="entry name" value="RIBOSOMAL RNA-PROCESSING PROTEIN 8"/>
    <property type="match status" value="1"/>
</dbReference>
<dbReference type="Pfam" id="PF05148">
    <property type="entry name" value="Methyltransf_8"/>
    <property type="match status" value="1"/>
</dbReference>
<evidence type="ECO:0000256" key="9">
    <source>
        <dbReference type="RuleBase" id="RU365074"/>
    </source>
</evidence>
<dbReference type="GO" id="GO:0016433">
    <property type="term" value="F:rRNA (adenine) methyltransferase activity"/>
    <property type="evidence" value="ECO:0007669"/>
    <property type="project" value="TreeGrafter"/>
</dbReference>
<dbReference type="SUPFAM" id="SSF53335">
    <property type="entry name" value="S-adenosyl-L-methionine-dependent methyltransferases"/>
    <property type="match status" value="1"/>
</dbReference>
<feature type="compositionally biased region" description="Basic residues" evidence="10">
    <location>
        <begin position="368"/>
        <end position="381"/>
    </location>
</feature>
<dbReference type="InterPro" id="IPR042036">
    <property type="entry name" value="RRP8_N"/>
</dbReference>
<evidence type="ECO:0000313" key="11">
    <source>
        <dbReference type="EMBL" id="RKK82578.1"/>
    </source>
</evidence>
<evidence type="ECO:0000256" key="1">
    <source>
        <dbReference type="ARBA" id="ARBA00004604"/>
    </source>
</evidence>
<dbReference type="InterPro" id="IPR007823">
    <property type="entry name" value="RRP8"/>
</dbReference>
<comment type="caution">
    <text evidence="11">The sequence shown here is derived from an EMBL/GenBank/DDBJ whole genome shotgun (WGS) entry which is preliminary data.</text>
</comment>
<comment type="similarity">
    <text evidence="2 9">Belongs to the methyltransferase superfamily. RRP8 family.</text>
</comment>
<feature type="compositionally biased region" description="Basic and acidic residues" evidence="10">
    <location>
        <begin position="61"/>
        <end position="75"/>
    </location>
</feature>
<protein>
    <recommendedName>
        <fullName evidence="8 9">Ribosomal RNA-processing protein 8</fullName>
        <ecNumber evidence="9">2.1.1.-</ecNumber>
    </recommendedName>
</protein>
<evidence type="ECO:0000313" key="12">
    <source>
        <dbReference type="Proteomes" id="UP000285084"/>
    </source>
</evidence>
<dbReference type="Gene3D" id="1.10.10.2150">
    <property type="entry name" value="Ribosomal RNA-processing protein 8, N-terminal domain"/>
    <property type="match status" value="1"/>
</dbReference>
<evidence type="ECO:0000256" key="10">
    <source>
        <dbReference type="SAM" id="MobiDB-lite"/>
    </source>
</evidence>
<feature type="region of interest" description="Disordered" evidence="10">
    <location>
        <begin position="230"/>
        <end position="253"/>
    </location>
</feature>
<dbReference type="GO" id="GO:0042273">
    <property type="term" value="P:ribosomal large subunit biogenesis"/>
    <property type="evidence" value="ECO:0007669"/>
    <property type="project" value="TreeGrafter"/>
</dbReference>
<dbReference type="Gene3D" id="3.40.50.150">
    <property type="entry name" value="Vaccinia Virus protein VP39"/>
    <property type="match status" value="1"/>
</dbReference>
<gene>
    <name evidence="11" type="ORF">BFJ69_g3155</name>
</gene>
<dbReference type="AlphaFoldDB" id="A0A420NQN5"/>
<dbReference type="VEuPathDB" id="FungiDB:HZS61_012946"/>
<dbReference type="EMBL" id="MRCX01000017">
    <property type="protein sequence ID" value="RKK82578.1"/>
    <property type="molecule type" value="Genomic_DNA"/>
</dbReference>
<evidence type="ECO:0000256" key="3">
    <source>
        <dbReference type="ARBA" id="ARBA00022552"/>
    </source>
</evidence>
<proteinExistence type="inferred from homology"/>
<dbReference type="VEuPathDB" id="FungiDB:FOC4_g10011940"/>
<dbReference type="FunFam" id="1.10.10.2150:FF:000001">
    <property type="entry name" value="Ribosomal RNA-processing protein 8"/>
    <property type="match status" value="1"/>
</dbReference>
<dbReference type="GO" id="GO:0005730">
    <property type="term" value="C:nucleolus"/>
    <property type="evidence" value="ECO:0007669"/>
    <property type="project" value="UniProtKB-SubCell"/>
</dbReference>
<evidence type="ECO:0000256" key="6">
    <source>
        <dbReference type="ARBA" id="ARBA00022691"/>
    </source>
</evidence>
<evidence type="ECO:0000256" key="2">
    <source>
        <dbReference type="ARBA" id="ARBA00006301"/>
    </source>
</evidence>
<feature type="compositionally biased region" description="Basic and acidic residues" evidence="10">
    <location>
        <begin position="84"/>
        <end position="105"/>
    </location>
</feature>
<keyword evidence="6 9" id="KW-0949">S-adenosyl-L-methionine</keyword>
<sequence length="494" mass="55137">MFAVPGWSVSADGLKSEAPGKNNSNSAPGKKSNKRKRNNNNNSAAENVTPSTVADLWESVIEGKKTEQPKSEKAAKRQKKQKKAKDGEDEKLKEGEETKEDKKEGDDDDEQPKPKKEKKDKKQKQKQKSTEDSTETNTSPAKDVVAKTAPQPPAPPKLTPLQASMREKLISARFRHLNETLYTRPSEEAFNLFDESPEMFDEYHEGFRRQVKVWPENPVDSFLKDIRARGKVRQQGKGRPGAPPTPLAKTPLPRTQQECTIADLGCGDARLAEALQSDGKKLKVNVKSYDLQSPSPLVTKADIANLPLADGSVNVAVFCLALMGTNWVDFIEEAYRILHWKGELWVAEIKSRFGPIRNKNAPVTHSVGNRKKNAMAGKKGKKGADNDAEHDEDLAVEVDGMDDRRRETDVSAFVEVLRSRGFVLQGDREAIDLSNKMFVKMHFIKGASPTKGKHVKEQEAPKGKRGIIRRIDPIDEQPEFNEASVLKPCVYKIR</sequence>
<evidence type="ECO:0000256" key="8">
    <source>
        <dbReference type="ARBA" id="ARBA00076672"/>
    </source>
</evidence>
<keyword evidence="3 9" id="KW-0698">rRNA processing</keyword>
<feature type="region of interest" description="Disordered" evidence="10">
    <location>
        <begin position="360"/>
        <end position="390"/>
    </location>
</feature>
<comment type="subcellular location">
    <subcellularLocation>
        <location evidence="1 9">Nucleus</location>
        <location evidence="1 9">Nucleolus</location>
    </subcellularLocation>
</comment>
<feature type="region of interest" description="Disordered" evidence="10">
    <location>
        <begin position="1"/>
        <end position="161"/>
    </location>
</feature>
<dbReference type="CDD" id="cd02440">
    <property type="entry name" value="AdoMet_MTases"/>
    <property type="match status" value="1"/>
</dbReference>
<name>A0A420NQN5_FUSOX</name>
<comment type="function">
    <text evidence="9">S-adenosyl-L-methionine-dependent methyltransferase that specifically methylates the N(1) position of adenine in helix 25.1 in 25S rRNA. Required both for ribosomal 40S and 60S subunits biogenesis. Required for efficient pre-rRNA cleavage at site A2.</text>
</comment>
<dbReference type="VEuPathDB" id="FungiDB:FOMG_12499"/>
<dbReference type="VEuPathDB" id="FungiDB:FOC1_g10010342"/>
<dbReference type="PANTHER" id="PTHR12787">
    <property type="entry name" value="RIBOSOMAL RNA-PROCESSING PROTEIN 8"/>
    <property type="match status" value="1"/>
</dbReference>
<dbReference type="VEuPathDB" id="FungiDB:FOXG_08549"/>
<keyword evidence="5 9" id="KW-0808">Transferase</keyword>
<evidence type="ECO:0000256" key="5">
    <source>
        <dbReference type="ARBA" id="ARBA00022679"/>
    </source>
</evidence>
<dbReference type="EC" id="2.1.1.-" evidence="9"/>
<feature type="compositionally biased region" description="Basic residues" evidence="10">
    <location>
        <begin position="115"/>
        <end position="127"/>
    </location>
</feature>
<dbReference type="InterPro" id="IPR029063">
    <property type="entry name" value="SAM-dependent_MTases_sf"/>
</dbReference>
<organism evidence="11 12">
    <name type="scientific">Fusarium oxysporum</name>
    <name type="common">Fusarium vascular wilt</name>
    <dbReference type="NCBI Taxonomy" id="5507"/>
    <lineage>
        <taxon>Eukaryota</taxon>
        <taxon>Fungi</taxon>
        <taxon>Dikarya</taxon>
        <taxon>Ascomycota</taxon>
        <taxon>Pezizomycotina</taxon>
        <taxon>Sordariomycetes</taxon>
        <taxon>Hypocreomycetidae</taxon>
        <taxon>Hypocreales</taxon>
        <taxon>Nectriaceae</taxon>
        <taxon>Fusarium</taxon>
        <taxon>Fusarium oxysporum species complex</taxon>
    </lineage>
</organism>
<dbReference type="Proteomes" id="UP000285084">
    <property type="component" value="Unassembled WGS sequence"/>
</dbReference>
<accession>A0A420NQN5</accession>
<keyword evidence="4 9" id="KW-0489">Methyltransferase</keyword>
<reference evidence="11 12" key="1">
    <citation type="journal article" date="2018" name="Sci. Rep.">
        <title>Characterisation of pathogen-specific regions and novel effector candidates in Fusarium oxysporum f. sp. cepae.</title>
        <authorList>
            <person name="Armitage A.D."/>
            <person name="Taylor A."/>
            <person name="Sobczyk M.K."/>
            <person name="Baxter L."/>
            <person name="Greenfield B.P."/>
            <person name="Bates H.J."/>
            <person name="Wilson F."/>
            <person name="Jackson A.C."/>
            <person name="Ott S."/>
            <person name="Harrison R.J."/>
            <person name="Clarkson J.P."/>
        </authorList>
    </citation>
    <scope>NUCLEOTIDE SEQUENCE [LARGE SCALE GENOMIC DNA]</scope>
    <source>
        <strain evidence="11 12">Fo_A13</strain>
    </source>
</reference>
<dbReference type="VEuPathDB" id="FungiDB:FOIG_08097"/>
<evidence type="ECO:0000256" key="4">
    <source>
        <dbReference type="ARBA" id="ARBA00022603"/>
    </source>
</evidence>
<evidence type="ECO:0000256" key="7">
    <source>
        <dbReference type="ARBA" id="ARBA00023242"/>
    </source>
</evidence>
<keyword evidence="7 9" id="KW-0539">Nucleus</keyword>